<dbReference type="AlphaFoldDB" id="J7S4Y7"/>
<dbReference type="SMART" id="SM00513">
    <property type="entry name" value="SAP"/>
    <property type="match status" value="1"/>
</dbReference>
<dbReference type="InterPro" id="IPR036361">
    <property type="entry name" value="SAP_dom_sf"/>
</dbReference>
<feature type="domain" description="SAP" evidence="12">
    <location>
        <begin position="27"/>
        <end position="61"/>
    </location>
</feature>
<comment type="subcellular location">
    <subcellularLocation>
        <location evidence="1">Nucleus</location>
    </subcellularLocation>
</comment>
<dbReference type="GeneID" id="34525229"/>
<dbReference type="Pfam" id="PF02037">
    <property type="entry name" value="SAP"/>
    <property type="match status" value="1"/>
</dbReference>
<comment type="similarity">
    <text evidence="3">Belongs to the PIAS family.</text>
</comment>
<dbReference type="InterPro" id="IPR003034">
    <property type="entry name" value="SAP_dom"/>
</dbReference>
<feature type="compositionally biased region" description="Low complexity" evidence="11">
    <location>
        <begin position="580"/>
        <end position="593"/>
    </location>
</feature>
<dbReference type="PROSITE" id="PS50800">
    <property type="entry name" value="SAP"/>
    <property type="match status" value="1"/>
</dbReference>
<proteinExistence type="inferred from homology"/>
<feature type="compositionally biased region" description="Low complexity" evidence="11">
    <location>
        <begin position="556"/>
        <end position="567"/>
    </location>
</feature>
<evidence type="ECO:0000256" key="2">
    <source>
        <dbReference type="ARBA" id="ARBA00004718"/>
    </source>
</evidence>
<comment type="pathway">
    <text evidence="2">Protein modification; protein sumoylation.</text>
</comment>
<feature type="compositionally biased region" description="Polar residues" evidence="11">
    <location>
        <begin position="644"/>
        <end position="670"/>
    </location>
</feature>
<dbReference type="Pfam" id="PF14324">
    <property type="entry name" value="PINIT"/>
    <property type="match status" value="1"/>
</dbReference>
<feature type="region of interest" description="Disordered" evidence="11">
    <location>
        <begin position="126"/>
        <end position="151"/>
    </location>
</feature>
<dbReference type="PROSITE" id="PS51044">
    <property type="entry name" value="ZF_SP_RING"/>
    <property type="match status" value="1"/>
</dbReference>
<evidence type="ECO:0000259" key="13">
    <source>
        <dbReference type="PROSITE" id="PS51044"/>
    </source>
</evidence>
<dbReference type="GO" id="GO:0005634">
    <property type="term" value="C:nucleus"/>
    <property type="evidence" value="ECO:0007669"/>
    <property type="project" value="UniProtKB-SubCell"/>
</dbReference>
<dbReference type="GO" id="GO:0061665">
    <property type="term" value="F:SUMO ligase activity"/>
    <property type="evidence" value="ECO:0007669"/>
    <property type="project" value="TreeGrafter"/>
</dbReference>
<dbReference type="STRING" id="1071383.J7S4Y7"/>
<accession>J7S4Y7</accession>
<dbReference type="KEGG" id="kng:KNAG_0C04470"/>
<dbReference type="HOGENOM" id="CLU_014307_0_0_1"/>
<evidence type="ECO:0000259" key="12">
    <source>
        <dbReference type="PROSITE" id="PS50800"/>
    </source>
</evidence>
<feature type="compositionally biased region" description="Basic and acidic residues" evidence="11">
    <location>
        <begin position="464"/>
        <end position="475"/>
    </location>
</feature>
<keyword evidence="4" id="KW-0808">Transferase</keyword>
<evidence type="ECO:0000256" key="4">
    <source>
        <dbReference type="ARBA" id="ARBA00022679"/>
    </source>
</evidence>
<evidence type="ECO:0000256" key="3">
    <source>
        <dbReference type="ARBA" id="ARBA00005383"/>
    </source>
</evidence>
<evidence type="ECO:0000256" key="5">
    <source>
        <dbReference type="ARBA" id="ARBA00022723"/>
    </source>
</evidence>
<dbReference type="Pfam" id="PF02891">
    <property type="entry name" value="zf-MIZ"/>
    <property type="match status" value="1"/>
</dbReference>
<dbReference type="RefSeq" id="XP_022463795.1">
    <property type="nucleotide sequence ID" value="XM_022607172.1"/>
</dbReference>
<dbReference type="Proteomes" id="UP000006310">
    <property type="component" value="Chromosome 3"/>
</dbReference>
<dbReference type="UniPathway" id="UPA00886"/>
<evidence type="ECO:0000313" key="15">
    <source>
        <dbReference type="EMBL" id="CCK69549.1"/>
    </source>
</evidence>
<keyword evidence="5" id="KW-0479">Metal-binding</keyword>
<evidence type="ECO:0000313" key="16">
    <source>
        <dbReference type="Proteomes" id="UP000006310"/>
    </source>
</evidence>
<gene>
    <name evidence="15" type="primary">KNAG0C04470</name>
    <name evidence="15" type="ordered locus">KNAG_0C04470</name>
</gene>
<dbReference type="EMBL" id="HE978316">
    <property type="protein sequence ID" value="CCK69549.1"/>
    <property type="molecule type" value="Genomic_DNA"/>
</dbReference>
<dbReference type="GO" id="GO:0008270">
    <property type="term" value="F:zinc ion binding"/>
    <property type="evidence" value="ECO:0007669"/>
    <property type="project" value="UniProtKB-KW"/>
</dbReference>
<dbReference type="GO" id="GO:0000785">
    <property type="term" value="C:chromatin"/>
    <property type="evidence" value="ECO:0007669"/>
    <property type="project" value="TreeGrafter"/>
</dbReference>
<dbReference type="PROSITE" id="PS51466">
    <property type="entry name" value="PINIT"/>
    <property type="match status" value="1"/>
</dbReference>
<keyword evidence="6 10" id="KW-0863">Zinc-finger</keyword>
<reference evidence="16" key="2">
    <citation type="submission" date="2012-08" db="EMBL/GenBank/DDBJ databases">
        <title>Genome sequence of Kazachstania naganishii.</title>
        <authorList>
            <person name="Gordon J.L."/>
            <person name="Armisen D."/>
            <person name="Proux-Wera E."/>
            <person name="OhEigeartaigh S.S."/>
            <person name="Byrne K.P."/>
            <person name="Wolfe K.H."/>
        </authorList>
    </citation>
    <scope>NUCLEOTIDE SEQUENCE [LARGE SCALE GENOMIC DNA]</scope>
    <source>
        <strain evidence="16">ATCC MYA-139 / BCRC 22969 / CBS 8797 / CCRC 22969 / KCTC 17520 / NBRC 10181 / NCYC 3082</strain>
    </source>
</reference>
<protein>
    <recommendedName>
        <fullName evidence="17">SP-RING-type domain-containing protein</fullName>
    </recommendedName>
</protein>
<dbReference type="PANTHER" id="PTHR10782:SF4">
    <property type="entry name" value="TONALLI, ISOFORM E"/>
    <property type="match status" value="1"/>
</dbReference>
<evidence type="ECO:0008006" key="17">
    <source>
        <dbReference type="Google" id="ProtNLM"/>
    </source>
</evidence>
<dbReference type="OrthoDB" id="28127at2759"/>
<feature type="region of interest" description="Disordered" evidence="11">
    <location>
        <begin position="637"/>
        <end position="685"/>
    </location>
</feature>
<dbReference type="InterPro" id="IPR038654">
    <property type="entry name" value="PINIT_sf"/>
</dbReference>
<feature type="domain" description="SP-RING-type" evidence="13">
    <location>
        <begin position="335"/>
        <end position="420"/>
    </location>
</feature>
<reference evidence="15 16" key="1">
    <citation type="journal article" date="2011" name="Proc. Natl. Acad. Sci. U.S.A.">
        <title>Evolutionary erosion of yeast sex chromosomes by mating-type switching accidents.</title>
        <authorList>
            <person name="Gordon J.L."/>
            <person name="Armisen D."/>
            <person name="Proux-Wera E."/>
            <person name="Oheigeartaigh S.S."/>
            <person name="Byrne K.P."/>
            <person name="Wolfe K.H."/>
        </authorList>
    </citation>
    <scope>NUCLEOTIDE SEQUENCE [LARGE SCALE GENOMIC DNA]</scope>
    <source>
        <strain evidence="16">ATCC MYA-139 / BCRC 22969 / CBS 8797 / CCRC 22969 / KCTC 17520 / NBRC 10181 / NCYC 3082</strain>
    </source>
</reference>
<keyword evidence="8" id="KW-0862">Zinc</keyword>
<feature type="domain" description="PINIT" evidence="14">
    <location>
        <begin position="148"/>
        <end position="303"/>
    </location>
</feature>
<evidence type="ECO:0000256" key="7">
    <source>
        <dbReference type="ARBA" id="ARBA00022786"/>
    </source>
</evidence>
<keyword evidence="7" id="KW-0833">Ubl conjugation pathway</keyword>
<dbReference type="InterPro" id="IPR004181">
    <property type="entry name" value="Znf_MIZ"/>
</dbReference>
<evidence type="ECO:0000256" key="8">
    <source>
        <dbReference type="ARBA" id="ARBA00022833"/>
    </source>
</evidence>
<evidence type="ECO:0000256" key="9">
    <source>
        <dbReference type="ARBA" id="ARBA00023242"/>
    </source>
</evidence>
<dbReference type="Gene3D" id="3.30.40.10">
    <property type="entry name" value="Zinc/RING finger domain, C3HC4 (zinc finger)"/>
    <property type="match status" value="1"/>
</dbReference>
<dbReference type="Gene3D" id="2.60.120.780">
    <property type="entry name" value="PINIT domain"/>
    <property type="match status" value="1"/>
</dbReference>
<keyword evidence="16" id="KW-1185">Reference proteome</keyword>
<sequence>MLNRGVHNTLGKNLELTSYLERCITRIQFLKVAELKLLCKSMELKISGKKAVLQENVTNYIKMMVVEGKEEGATAVLKATNYLLDRLNKSEAMPLFYPLYHIFRLGNDPRSLPHIIVPQTSNDKISISRSQQDDFDDNNSRGSKKMTTPTEIKNPLLNNGLHFKESPFFKLKKVIPESAQKVLVNSGRGTCKISFRLSHDDYEMLVASDSKYKLYLFCGMYNSLLNYDKRREEPIQFPNPNEIQFNGATIKDNVKGLKSKKGTAKPADLTPYINAPNTANFFQMVYACTLNEFLVYIYIVETFTPEQLLTTVLKQPKIIKNATLYYLKKTHFDSDNDELVATSSVMSLQCPISYTRLKYPAKSAKCKHMQCFDALWFLHSQIQLPTWQCPVCQIPLSINNLAICEYVDEILKQCPEETEQVRLFRDGSWEVVKESDSQHDGTTNHHKRDSDDRSVSPKSPFLSKETEEVKRDKSDAVVISLDSDESDYDNDPVNTQGKEAAIPPGTPSMGMFCDGEATVTLDPKHNKRKTDTPISTDKNESSFSHSASQRGRRSAGLLNGTPLNNGGDASELSTPTQNNTPRTSSSSFGSRPSNVDGTFHGNSVDSRNRTPDLSRVLNTSETSQSTVIFNPFINKDVSTAPIEGSSTMKTKNPFLTSRSERNIPSNSAPEQGNARKSRLPSNEPFAQTSNADIRATQNDVFSVIPQVPTLPPLPNLQALNKKNKLQNDKLDEAMVLSLGGTGHISLPHPLTTSKKPIVPPFVFKKNRIRMSCRLNGNFPIILHHLHRLHHPYYRFHLSPKNKDHIEIHTCT</sequence>
<evidence type="ECO:0000256" key="11">
    <source>
        <dbReference type="SAM" id="MobiDB-lite"/>
    </source>
</evidence>
<keyword evidence="9" id="KW-0539">Nucleus</keyword>
<feature type="region of interest" description="Disordered" evidence="11">
    <location>
        <begin position="433"/>
        <end position="611"/>
    </location>
</feature>
<evidence type="ECO:0000256" key="1">
    <source>
        <dbReference type="ARBA" id="ARBA00004123"/>
    </source>
</evidence>
<evidence type="ECO:0000256" key="10">
    <source>
        <dbReference type="PROSITE-ProRule" id="PRU00452"/>
    </source>
</evidence>
<dbReference type="InterPro" id="IPR013083">
    <property type="entry name" value="Znf_RING/FYVE/PHD"/>
</dbReference>
<feature type="compositionally biased region" description="Polar residues" evidence="11">
    <location>
        <begin position="532"/>
        <end position="549"/>
    </location>
</feature>
<evidence type="ECO:0000259" key="14">
    <source>
        <dbReference type="PROSITE" id="PS51466"/>
    </source>
</evidence>
<dbReference type="PANTHER" id="PTHR10782">
    <property type="entry name" value="ZINC FINGER MIZ DOMAIN-CONTAINING PROTEIN"/>
    <property type="match status" value="1"/>
</dbReference>
<dbReference type="eggNOG" id="KOG2169">
    <property type="taxonomic scope" value="Eukaryota"/>
</dbReference>
<dbReference type="InterPro" id="IPR023321">
    <property type="entry name" value="PINIT"/>
</dbReference>
<dbReference type="GO" id="GO:0016925">
    <property type="term" value="P:protein sumoylation"/>
    <property type="evidence" value="ECO:0007669"/>
    <property type="project" value="UniProtKB-UniPathway"/>
</dbReference>
<feature type="compositionally biased region" description="Basic and acidic residues" evidence="11">
    <location>
        <begin position="433"/>
        <end position="455"/>
    </location>
</feature>
<evidence type="ECO:0000256" key="6">
    <source>
        <dbReference type="ARBA" id="ARBA00022771"/>
    </source>
</evidence>
<dbReference type="SUPFAM" id="SSF68906">
    <property type="entry name" value="SAP domain"/>
    <property type="match status" value="1"/>
</dbReference>
<name>J7S4Y7_HUIN7</name>
<organism evidence="15 16">
    <name type="scientific">Huiozyma naganishii (strain ATCC MYA-139 / BCRC 22969 / CBS 8797 / KCTC 17520 / NBRC 10181 / NCYC 3082 / Yp74L-3)</name>
    <name type="common">Yeast</name>
    <name type="synonym">Kazachstania naganishii</name>
    <dbReference type="NCBI Taxonomy" id="1071383"/>
    <lineage>
        <taxon>Eukaryota</taxon>
        <taxon>Fungi</taxon>
        <taxon>Dikarya</taxon>
        <taxon>Ascomycota</taxon>
        <taxon>Saccharomycotina</taxon>
        <taxon>Saccharomycetes</taxon>
        <taxon>Saccharomycetales</taxon>
        <taxon>Saccharomycetaceae</taxon>
        <taxon>Huiozyma</taxon>
    </lineage>
</organism>